<evidence type="ECO:0000313" key="1">
    <source>
        <dbReference type="EMBL" id="CAI9535147.1"/>
    </source>
</evidence>
<keyword evidence="2" id="KW-1185">Reference proteome</keyword>
<reference evidence="1" key="1">
    <citation type="submission" date="2023-05" db="EMBL/GenBank/DDBJ databases">
        <authorList>
            <person name="Stuckert A."/>
        </authorList>
    </citation>
    <scope>NUCLEOTIDE SEQUENCE</scope>
</reference>
<dbReference type="Proteomes" id="UP001162483">
    <property type="component" value="Unassembled WGS sequence"/>
</dbReference>
<evidence type="ECO:0000313" key="2">
    <source>
        <dbReference type="Proteomes" id="UP001162483"/>
    </source>
</evidence>
<proteinExistence type="predicted"/>
<gene>
    <name evidence="1" type="ORF">SPARVUS_LOCUS797728</name>
</gene>
<comment type="caution">
    <text evidence="1">The sequence shown here is derived from an EMBL/GenBank/DDBJ whole genome shotgun (WGS) entry which is preliminary data.</text>
</comment>
<dbReference type="EMBL" id="CATNWA010000243">
    <property type="protein sequence ID" value="CAI9535147.1"/>
    <property type="molecule type" value="Genomic_DNA"/>
</dbReference>
<organism evidence="1 2">
    <name type="scientific">Staurois parvus</name>
    <dbReference type="NCBI Taxonomy" id="386267"/>
    <lineage>
        <taxon>Eukaryota</taxon>
        <taxon>Metazoa</taxon>
        <taxon>Chordata</taxon>
        <taxon>Craniata</taxon>
        <taxon>Vertebrata</taxon>
        <taxon>Euteleostomi</taxon>
        <taxon>Amphibia</taxon>
        <taxon>Batrachia</taxon>
        <taxon>Anura</taxon>
        <taxon>Neobatrachia</taxon>
        <taxon>Ranoidea</taxon>
        <taxon>Ranidae</taxon>
        <taxon>Staurois</taxon>
    </lineage>
</organism>
<accession>A0ABN9AIB7</accession>
<sequence>MYHFVELFFFYVFFQQL</sequence>
<protein>
    <submittedName>
        <fullName evidence="1">Uncharacterized protein</fullName>
    </submittedName>
</protein>
<name>A0ABN9AIB7_9NEOB</name>